<dbReference type="Proteomes" id="UP001139462">
    <property type="component" value="Unassembled WGS sequence"/>
</dbReference>
<reference evidence="1" key="1">
    <citation type="submission" date="2021-09" db="EMBL/GenBank/DDBJ databases">
        <title>Genome of Aequorivita sp. strain F64183.</title>
        <authorList>
            <person name="Wang Y."/>
        </authorList>
    </citation>
    <scope>NUCLEOTIDE SEQUENCE</scope>
    <source>
        <strain evidence="1">F64183</strain>
    </source>
</reference>
<dbReference type="NCBIfam" id="NF047539">
    <property type="entry name" value="XAC2610_fam"/>
    <property type="match status" value="1"/>
</dbReference>
<evidence type="ECO:0000313" key="1">
    <source>
        <dbReference type="EMBL" id="MCG2431857.1"/>
    </source>
</evidence>
<protein>
    <recommendedName>
        <fullName evidence="3">VCBS repeat-containing protein</fullName>
    </recommendedName>
</protein>
<dbReference type="InterPro" id="IPR058087">
    <property type="entry name" value="XAC2610_dom"/>
</dbReference>
<keyword evidence="2" id="KW-1185">Reference proteome</keyword>
<name>A0A9X1R508_9FLAO</name>
<gene>
    <name evidence="1" type="ORF">K8344_12055</name>
</gene>
<evidence type="ECO:0008006" key="3">
    <source>
        <dbReference type="Google" id="ProtNLM"/>
    </source>
</evidence>
<dbReference type="EMBL" id="JAIRBB010000012">
    <property type="protein sequence ID" value="MCG2431857.1"/>
    <property type="molecule type" value="Genomic_DNA"/>
</dbReference>
<accession>A0A9X1R508</accession>
<evidence type="ECO:0000313" key="2">
    <source>
        <dbReference type="Proteomes" id="UP001139462"/>
    </source>
</evidence>
<dbReference type="AlphaFoldDB" id="A0A9X1R508"/>
<organism evidence="1 2">
    <name type="scientific">Aequorivita xiaoshiensis</name>
    <dbReference type="NCBI Taxonomy" id="2874476"/>
    <lineage>
        <taxon>Bacteria</taxon>
        <taxon>Pseudomonadati</taxon>
        <taxon>Bacteroidota</taxon>
        <taxon>Flavobacteriia</taxon>
        <taxon>Flavobacteriales</taxon>
        <taxon>Flavobacteriaceae</taxon>
        <taxon>Aequorivita</taxon>
    </lineage>
</organism>
<comment type="caution">
    <text evidence="1">The sequence shown here is derived from an EMBL/GenBank/DDBJ whole genome shotgun (WGS) entry which is preliminary data.</text>
</comment>
<sequence length="192" mass="22592">MKSRFNFAFLFILFNLSLYSQEYRGPTWVNLEDGMTNTLKFTNTDILKSSNGLTFKATWKEDLDLSDEEYAYGGISELHVYKGQRHIQTIKNIVDYIALGYVNLTFFDYNMDGYLDFTVPISCGGSCYEKYYLYNPKTKMFTHQKEWDYLRIWKFNKATKQIRSVPDGNAMNAKHYLYKVDGLKLIKVKTIE</sequence>
<proteinExistence type="predicted"/>
<dbReference type="RefSeq" id="WP_237608936.1">
    <property type="nucleotide sequence ID" value="NZ_JAIRBB010000012.1"/>
</dbReference>